<accession>A0A314KPH6</accession>
<proteinExistence type="predicted"/>
<dbReference type="AlphaFoldDB" id="A0A314KPH6"/>
<gene>
    <name evidence="2" type="ORF">A4A49_58978</name>
</gene>
<evidence type="ECO:0000256" key="1">
    <source>
        <dbReference type="SAM" id="MobiDB-lite"/>
    </source>
</evidence>
<protein>
    <submittedName>
        <fullName evidence="2">Uncharacterized protein</fullName>
    </submittedName>
</protein>
<keyword evidence="3" id="KW-1185">Reference proteome</keyword>
<organism evidence="2 3">
    <name type="scientific">Nicotiana attenuata</name>
    <name type="common">Coyote tobacco</name>
    <dbReference type="NCBI Taxonomy" id="49451"/>
    <lineage>
        <taxon>Eukaryota</taxon>
        <taxon>Viridiplantae</taxon>
        <taxon>Streptophyta</taxon>
        <taxon>Embryophyta</taxon>
        <taxon>Tracheophyta</taxon>
        <taxon>Spermatophyta</taxon>
        <taxon>Magnoliopsida</taxon>
        <taxon>eudicotyledons</taxon>
        <taxon>Gunneridae</taxon>
        <taxon>Pentapetalae</taxon>
        <taxon>asterids</taxon>
        <taxon>lamiids</taxon>
        <taxon>Solanales</taxon>
        <taxon>Solanaceae</taxon>
        <taxon>Nicotianoideae</taxon>
        <taxon>Nicotianeae</taxon>
        <taxon>Nicotiana</taxon>
    </lineage>
</organism>
<reference evidence="2" key="1">
    <citation type="submission" date="2016-11" db="EMBL/GenBank/DDBJ databases">
        <title>The genome of Nicotiana attenuata.</title>
        <authorList>
            <person name="Xu S."/>
            <person name="Brockmoeller T."/>
            <person name="Gaquerel E."/>
            <person name="Navarro A."/>
            <person name="Kuhl H."/>
            <person name="Gase K."/>
            <person name="Ling Z."/>
            <person name="Zhou W."/>
            <person name="Kreitzer C."/>
            <person name="Stanke M."/>
            <person name="Tang H."/>
            <person name="Lyons E."/>
            <person name="Pandey P."/>
            <person name="Pandey S.P."/>
            <person name="Timmermann B."/>
            <person name="Baldwin I.T."/>
        </authorList>
    </citation>
    <scope>NUCLEOTIDE SEQUENCE [LARGE SCALE GENOMIC DNA]</scope>
    <source>
        <strain evidence="2">UT</strain>
    </source>
</reference>
<comment type="caution">
    <text evidence="2">The sequence shown here is derived from an EMBL/GenBank/DDBJ whole genome shotgun (WGS) entry which is preliminary data.</text>
</comment>
<dbReference type="Proteomes" id="UP000187609">
    <property type="component" value="Unassembled WGS sequence"/>
</dbReference>
<dbReference type="EMBL" id="MJEQ01001296">
    <property type="protein sequence ID" value="OIT31341.1"/>
    <property type="molecule type" value="Genomic_DNA"/>
</dbReference>
<sequence>MAPPAGNRRRWRMSSKDHKILTISSSHSPHSKSTTQIPQISTNNQQMQTIIASSPLSPPVVQTTPKLHHLLLFSPSLHISNSKPQKTSPPPAITFSAVQPLYHFQASIFAMYATY</sequence>
<dbReference type="Gramene" id="OIT31341">
    <property type="protein sequence ID" value="OIT31341"/>
    <property type="gene ID" value="A4A49_58978"/>
</dbReference>
<evidence type="ECO:0000313" key="3">
    <source>
        <dbReference type="Proteomes" id="UP000187609"/>
    </source>
</evidence>
<evidence type="ECO:0000313" key="2">
    <source>
        <dbReference type="EMBL" id="OIT31341.1"/>
    </source>
</evidence>
<name>A0A314KPH6_NICAT</name>
<feature type="region of interest" description="Disordered" evidence="1">
    <location>
        <begin position="1"/>
        <end position="38"/>
    </location>
</feature>
<feature type="compositionally biased region" description="Low complexity" evidence="1">
    <location>
        <begin position="24"/>
        <end position="33"/>
    </location>
</feature>